<dbReference type="Pfam" id="PF01476">
    <property type="entry name" value="LysM"/>
    <property type="match status" value="1"/>
</dbReference>
<evidence type="ECO:0000313" key="3">
    <source>
        <dbReference type="Proteomes" id="UP001493487"/>
    </source>
</evidence>
<protein>
    <submittedName>
        <fullName evidence="2">LysM peptidoglycan-binding domain-containing protein</fullName>
    </submittedName>
</protein>
<gene>
    <name evidence="2" type="ORF">QJS35_01980</name>
</gene>
<dbReference type="CDD" id="cd00118">
    <property type="entry name" value="LysM"/>
    <property type="match status" value="1"/>
</dbReference>
<evidence type="ECO:0000313" key="2">
    <source>
        <dbReference type="EMBL" id="MEQ4481158.1"/>
    </source>
</evidence>
<organism evidence="2 3">
    <name type="scientific">Cohnella silvisoli</name>
    <dbReference type="NCBI Taxonomy" id="2873699"/>
    <lineage>
        <taxon>Bacteria</taxon>
        <taxon>Bacillati</taxon>
        <taxon>Bacillota</taxon>
        <taxon>Bacilli</taxon>
        <taxon>Bacillales</taxon>
        <taxon>Paenibacillaceae</taxon>
        <taxon>Cohnella</taxon>
    </lineage>
</organism>
<dbReference type="Gene3D" id="3.10.350.10">
    <property type="entry name" value="LysM domain"/>
    <property type="match status" value="1"/>
</dbReference>
<dbReference type="InterPro" id="IPR018392">
    <property type="entry name" value="LysM"/>
</dbReference>
<dbReference type="InterPro" id="IPR036779">
    <property type="entry name" value="LysM_dom_sf"/>
</dbReference>
<evidence type="ECO:0000259" key="1">
    <source>
        <dbReference type="PROSITE" id="PS51782"/>
    </source>
</evidence>
<proteinExistence type="predicted"/>
<sequence>MDIYLRDSFGEQFHFPVNPEEITIQREKQLETLNILSLGEVELPQEEKVKTIAFSSFFPKSYDSSYCRYPELPHPQAAMNRLTSLMNRKQPIRLLITETAVNVLVNLSAHNTTFKGGEPDDVYFEVTFRTHREIKVRTSAGNAVGTTSTSNRPDTKPVPKVYNVKSGDTLWSIAKLELGDSSKWRVLYDKNKSVIGTNPNLIKPGQKLVMP</sequence>
<dbReference type="PANTHER" id="PTHR34700:SF4">
    <property type="entry name" value="PHAGE-LIKE ELEMENT PBSX PROTEIN XKDP"/>
    <property type="match status" value="1"/>
</dbReference>
<keyword evidence="3" id="KW-1185">Reference proteome</keyword>
<feature type="domain" description="LysM" evidence="1">
    <location>
        <begin position="160"/>
        <end position="210"/>
    </location>
</feature>
<name>A0ABV1KM60_9BACL</name>
<dbReference type="SUPFAM" id="SSF54106">
    <property type="entry name" value="LysM domain"/>
    <property type="match status" value="1"/>
</dbReference>
<dbReference type="SMART" id="SM00257">
    <property type="entry name" value="LysM"/>
    <property type="match status" value="1"/>
</dbReference>
<reference evidence="2 3" key="1">
    <citation type="journal article" date="2023" name="Genome Announc.">
        <title>Pan-Genome Analyses of the Genus Cohnella and Proposal of the Novel Species Cohnella silvisoli sp. nov., Isolated from Forest Soil.</title>
        <authorList>
            <person name="Wang C."/>
            <person name="Mao L."/>
            <person name="Bao G."/>
            <person name="Zhu H."/>
        </authorList>
    </citation>
    <scope>NUCLEOTIDE SEQUENCE [LARGE SCALE GENOMIC DNA]</scope>
    <source>
        <strain evidence="2 3">NL03-T5-1</strain>
    </source>
</reference>
<dbReference type="RefSeq" id="WP_232182329.1">
    <property type="nucleotide sequence ID" value="NZ_JAIOAP010000001.1"/>
</dbReference>
<dbReference type="InterPro" id="IPR052196">
    <property type="entry name" value="Bact_Kbp"/>
</dbReference>
<accession>A0ABV1KM60</accession>
<dbReference type="EMBL" id="JASKHM010000001">
    <property type="protein sequence ID" value="MEQ4481158.1"/>
    <property type="molecule type" value="Genomic_DNA"/>
</dbReference>
<dbReference type="PANTHER" id="PTHR34700">
    <property type="entry name" value="POTASSIUM BINDING PROTEIN KBP"/>
    <property type="match status" value="1"/>
</dbReference>
<comment type="caution">
    <text evidence="2">The sequence shown here is derived from an EMBL/GenBank/DDBJ whole genome shotgun (WGS) entry which is preliminary data.</text>
</comment>
<dbReference type="PROSITE" id="PS51782">
    <property type="entry name" value="LYSM"/>
    <property type="match status" value="1"/>
</dbReference>
<dbReference type="Proteomes" id="UP001493487">
    <property type="component" value="Unassembled WGS sequence"/>
</dbReference>